<dbReference type="AlphaFoldDB" id="A0A9P0CXA4"/>
<reference evidence="1" key="1">
    <citation type="submission" date="2022-01" db="EMBL/GenBank/DDBJ databases">
        <authorList>
            <person name="King R."/>
        </authorList>
    </citation>
    <scope>NUCLEOTIDE SEQUENCE</scope>
</reference>
<dbReference type="EMBL" id="OV651815">
    <property type="protein sequence ID" value="CAH1107925.1"/>
    <property type="molecule type" value="Genomic_DNA"/>
</dbReference>
<evidence type="ECO:0000313" key="2">
    <source>
        <dbReference type="Proteomes" id="UP001153636"/>
    </source>
</evidence>
<sequence length="155" mass="17634">MICQTFNNIKLKHTEKVIPRLAVRSTVKVHEKKVPIGPVLLFQHMSITKTFEDKIEKCFEYELTSYPFSLFNALVMRKTPKSAIYNCFKSVNAEVDTTNATYIIYGHRVTIVFDGYSESTKNIKAAEQCSRITKTSSCSDIIFDPSFSKPTTISC</sequence>
<proteinExistence type="predicted"/>
<accession>A0A9P0CXA4</accession>
<gene>
    <name evidence="1" type="ORF">PSYICH_LOCUS9172</name>
</gene>
<dbReference type="Proteomes" id="UP001153636">
    <property type="component" value="Chromosome 3"/>
</dbReference>
<protein>
    <submittedName>
        <fullName evidence="1">Uncharacterized protein</fullName>
    </submittedName>
</protein>
<dbReference type="OrthoDB" id="7192102at2759"/>
<keyword evidence="2" id="KW-1185">Reference proteome</keyword>
<name>A0A9P0CXA4_9CUCU</name>
<organism evidence="1 2">
    <name type="scientific">Psylliodes chrysocephalus</name>
    <dbReference type="NCBI Taxonomy" id="3402493"/>
    <lineage>
        <taxon>Eukaryota</taxon>
        <taxon>Metazoa</taxon>
        <taxon>Ecdysozoa</taxon>
        <taxon>Arthropoda</taxon>
        <taxon>Hexapoda</taxon>
        <taxon>Insecta</taxon>
        <taxon>Pterygota</taxon>
        <taxon>Neoptera</taxon>
        <taxon>Endopterygota</taxon>
        <taxon>Coleoptera</taxon>
        <taxon>Polyphaga</taxon>
        <taxon>Cucujiformia</taxon>
        <taxon>Chrysomeloidea</taxon>
        <taxon>Chrysomelidae</taxon>
        <taxon>Galerucinae</taxon>
        <taxon>Alticini</taxon>
        <taxon>Psylliodes</taxon>
    </lineage>
</organism>
<evidence type="ECO:0000313" key="1">
    <source>
        <dbReference type="EMBL" id="CAH1107925.1"/>
    </source>
</evidence>